<proteinExistence type="predicted"/>
<organism evidence="1">
    <name type="scientific">Odontella aurita</name>
    <dbReference type="NCBI Taxonomy" id="265563"/>
    <lineage>
        <taxon>Eukaryota</taxon>
        <taxon>Sar</taxon>
        <taxon>Stramenopiles</taxon>
        <taxon>Ochrophyta</taxon>
        <taxon>Bacillariophyta</taxon>
        <taxon>Mediophyceae</taxon>
        <taxon>Biddulphiophycidae</taxon>
        <taxon>Eupodiscales</taxon>
        <taxon>Odontellaceae</taxon>
        <taxon>Odontella</taxon>
    </lineage>
</organism>
<gene>
    <name evidence="1" type="ORF">OAUR00152_LOCUS30742</name>
</gene>
<dbReference type="AlphaFoldDB" id="A0A7S4JNX7"/>
<dbReference type="EMBL" id="HBKQ01044605">
    <property type="protein sequence ID" value="CAE2268915.1"/>
    <property type="molecule type" value="Transcribed_RNA"/>
</dbReference>
<protein>
    <submittedName>
        <fullName evidence="1">Uncharacterized protein</fullName>
    </submittedName>
</protein>
<reference evidence="1" key="1">
    <citation type="submission" date="2021-01" db="EMBL/GenBank/DDBJ databases">
        <authorList>
            <person name="Corre E."/>
            <person name="Pelletier E."/>
            <person name="Niang G."/>
            <person name="Scheremetjew M."/>
            <person name="Finn R."/>
            <person name="Kale V."/>
            <person name="Holt S."/>
            <person name="Cochrane G."/>
            <person name="Meng A."/>
            <person name="Brown T."/>
            <person name="Cohen L."/>
        </authorList>
    </citation>
    <scope>NUCLEOTIDE SEQUENCE</scope>
    <source>
        <strain evidence="1">Isolate 1302-5</strain>
    </source>
</reference>
<sequence>MWSRCSIHNDTDDETVMVFLGANTKVIKAVFWTITGLATLASGAASWGAVQLTSKVAELTVAEYTIAISASTVATAAGGIVSAAKWVLEEVQNKMVVDLTKGGYSKLLPGQTYTSGKLPMSLNMRVWVVRIKQTESSIIVRRSNCSVWSGQTIRVMDKQSFGKWRVEVIPVSMDTCLPKETTDADEQYAVIESQVPFSSEEDEVDSSWVSVDSTLVQKELT</sequence>
<name>A0A7S4JNX7_9STRA</name>
<evidence type="ECO:0000313" key="1">
    <source>
        <dbReference type="EMBL" id="CAE2268915.1"/>
    </source>
</evidence>
<accession>A0A7S4JNX7</accession>